<evidence type="ECO:0000313" key="2">
    <source>
        <dbReference type="EMBL" id="CAL8136380.1"/>
    </source>
</evidence>
<dbReference type="EMBL" id="CAXLJM020000111">
    <property type="protein sequence ID" value="CAL8136380.1"/>
    <property type="molecule type" value="Genomic_DNA"/>
</dbReference>
<feature type="chain" id="PRO_5047279538" evidence="1">
    <location>
        <begin position="24"/>
        <end position="319"/>
    </location>
</feature>
<evidence type="ECO:0000313" key="3">
    <source>
        <dbReference type="Proteomes" id="UP001642540"/>
    </source>
</evidence>
<keyword evidence="3" id="KW-1185">Reference proteome</keyword>
<accession>A0ABP1RV54</accession>
<comment type="caution">
    <text evidence="2">The sequence shown here is derived from an EMBL/GenBank/DDBJ whole genome shotgun (WGS) entry which is preliminary data.</text>
</comment>
<sequence>MTVIKHVLHVFVSMLLFRVNGSAFSQSNFVVWFDPYVSTQDIGFAGRYDINGLIPMITKISSKFNKIMIGDMGRYDRGLSTESISHSLIAPAVATFNKFPLKPQQSPMEVLMTFNFSDPLSNVSRTQLGIVKRLADKANRIFPGTVQTLYLDYPHLTDATVEVTKQYLETALKFLNATFYELGARLPIQNCLLTRTPNYIIPILPYVRKILFYRPPTSQDLVRGAERSFSGDLFIPSAVAKFNENLTQKQQLMEVMMVFDLIPEYGHLSTSFSLTKKLADEANAIQPGTVKKLYFVIIHLNDEIAGKNSKAFSRCAKSA</sequence>
<name>A0ABP1RV54_9HEXA</name>
<protein>
    <submittedName>
        <fullName evidence="2">Uncharacterized protein</fullName>
    </submittedName>
</protein>
<reference evidence="2 3" key="1">
    <citation type="submission" date="2024-08" db="EMBL/GenBank/DDBJ databases">
        <authorList>
            <person name="Cucini C."/>
            <person name="Frati F."/>
        </authorList>
    </citation>
    <scope>NUCLEOTIDE SEQUENCE [LARGE SCALE GENOMIC DNA]</scope>
</reference>
<dbReference type="Proteomes" id="UP001642540">
    <property type="component" value="Unassembled WGS sequence"/>
</dbReference>
<gene>
    <name evidence="2" type="ORF">ODALV1_LOCUS26416</name>
</gene>
<evidence type="ECO:0000256" key="1">
    <source>
        <dbReference type="SAM" id="SignalP"/>
    </source>
</evidence>
<proteinExistence type="predicted"/>
<feature type="signal peptide" evidence="1">
    <location>
        <begin position="1"/>
        <end position="23"/>
    </location>
</feature>
<organism evidence="2 3">
    <name type="scientific">Orchesella dallaii</name>
    <dbReference type="NCBI Taxonomy" id="48710"/>
    <lineage>
        <taxon>Eukaryota</taxon>
        <taxon>Metazoa</taxon>
        <taxon>Ecdysozoa</taxon>
        <taxon>Arthropoda</taxon>
        <taxon>Hexapoda</taxon>
        <taxon>Collembola</taxon>
        <taxon>Entomobryomorpha</taxon>
        <taxon>Entomobryoidea</taxon>
        <taxon>Orchesellidae</taxon>
        <taxon>Orchesellinae</taxon>
        <taxon>Orchesella</taxon>
    </lineage>
</organism>
<keyword evidence="1" id="KW-0732">Signal</keyword>